<proteinExistence type="predicted"/>
<evidence type="ECO:0000313" key="1">
    <source>
        <dbReference type="EMBL" id="JAH89125.1"/>
    </source>
</evidence>
<reference evidence="1" key="2">
    <citation type="journal article" date="2015" name="Fish Shellfish Immunol.">
        <title>Early steps in the European eel (Anguilla anguilla)-Vibrio vulnificus interaction in the gills: Role of the RtxA13 toxin.</title>
        <authorList>
            <person name="Callol A."/>
            <person name="Pajuelo D."/>
            <person name="Ebbesson L."/>
            <person name="Teles M."/>
            <person name="MacKenzie S."/>
            <person name="Amaro C."/>
        </authorList>
    </citation>
    <scope>NUCLEOTIDE SEQUENCE</scope>
</reference>
<organism evidence="1">
    <name type="scientific">Anguilla anguilla</name>
    <name type="common">European freshwater eel</name>
    <name type="synonym">Muraena anguilla</name>
    <dbReference type="NCBI Taxonomy" id="7936"/>
    <lineage>
        <taxon>Eukaryota</taxon>
        <taxon>Metazoa</taxon>
        <taxon>Chordata</taxon>
        <taxon>Craniata</taxon>
        <taxon>Vertebrata</taxon>
        <taxon>Euteleostomi</taxon>
        <taxon>Actinopterygii</taxon>
        <taxon>Neopterygii</taxon>
        <taxon>Teleostei</taxon>
        <taxon>Anguilliformes</taxon>
        <taxon>Anguillidae</taxon>
        <taxon>Anguilla</taxon>
    </lineage>
</organism>
<dbReference type="AlphaFoldDB" id="A0A0E9WHQ9"/>
<reference evidence="1" key="1">
    <citation type="submission" date="2014-11" db="EMBL/GenBank/DDBJ databases">
        <authorList>
            <person name="Amaro Gonzalez C."/>
        </authorList>
    </citation>
    <scope>NUCLEOTIDE SEQUENCE</scope>
</reference>
<sequence length="64" mass="7112">MQIEHSTLFKYKGGQVIINNTFSKVACKVYAVYIFIYCVPFSKPWTLSANSHSTPKPPSTIGAT</sequence>
<name>A0A0E9WHQ9_ANGAN</name>
<accession>A0A0E9WHQ9</accession>
<dbReference type="EMBL" id="GBXM01019452">
    <property type="protein sequence ID" value="JAH89125.1"/>
    <property type="molecule type" value="Transcribed_RNA"/>
</dbReference>
<protein>
    <submittedName>
        <fullName evidence="1">Uncharacterized protein</fullName>
    </submittedName>
</protein>